<keyword evidence="5 6" id="KW-0472">Membrane</keyword>
<evidence type="ECO:0000256" key="1">
    <source>
        <dbReference type="ARBA" id="ARBA00004141"/>
    </source>
</evidence>
<organism evidence="7 8">
    <name type="scientific">Terrilactibacillus laevilacticus</name>
    <dbReference type="NCBI Taxonomy" id="1380157"/>
    <lineage>
        <taxon>Bacteria</taxon>
        <taxon>Bacillati</taxon>
        <taxon>Bacillota</taxon>
        <taxon>Bacilli</taxon>
        <taxon>Bacillales</taxon>
        <taxon>Bacillaceae</taxon>
        <taxon>Terrilactibacillus</taxon>
    </lineage>
</organism>
<name>A0ABW5PQD6_9BACI</name>
<reference evidence="8" key="1">
    <citation type="journal article" date="2019" name="Int. J. Syst. Evol. Microbiol.">
        <title>The Global Catalogue of Microorganisms (GCM) 10K type strain sequencing project: providing services to taxonomists for standard genome sequencing and annotation.</title>
        <authorList>
            <consortium name="The Broad Institute Genomics Platform"/>
            <consortium name="The Broad Institute Genome Sequencing Center for Infectious Disease"/>
            <person name="Wu L."/>
            <person name="Ma J."/>
        </authorList>
    </citation>
    <scope>NUCLEOTIDE SEQUENCE [LARGE SCALE GENOMIC DNA]</scope>
    <source>
        <strain evidence="8">TISTR 2241</strain>
    </source>
</reference>
<comment type="caution">
    <text evidence="7">The sequence shown here is derived from an EMBL/GenBank/DDBJ whole genome shotgun (WGS) entry which is preliminary data.</text>
</comment>
<dbReference type="PANTHER" id="PTHR30474:SF1">
    <property type="entry name" value="PEPTIDOGLYCAN GLYCOSYLTRANSFERASE MRDB"/>
    <property type="match status" value="1"/>
</dbReference>
<feature type="transmembrane region" description="Helical" evidence="6">
    <location>
        <begin position="321"/>
        <end position="339"/>
    </location>
</feature>
<dbReference type="PANTHER" id="PTHR30474">
    <property type="entry name" value="CELL CYCLE PROTEIN"/>
    <property type="match status" value="1"/>
</dbReference>
<evidence type="ECO:0000256" key="5">
    <source>
        <dbReference type="ARBA" id="ARBA00023136"/>
    </source>
</evidence>
<dbReference type="RefSeq" id="WP_141189095.1">
    <property type="nucleotide sequence ID" value="NZ_JBHUMR010000008.1"/>
</dbReference>
<evidence type="ECO:0000256" key="2">
    <source>
        <dbReference type="ARBA" id="ARBA00022692"/>
    </source>
</evidence>
<feature type="transmembrane region" description="Helical" evidence="6">
    <location>
        <begin position="123"/>
        <end position="140"/>
    </location>
</feature>
<feature type="transmembrane region" description="Helical" evidence="6">
    <location>
        <begin position="50"/>
        <end position="67"/>
    </location>
</feature>
<keyword evidence="4 6" id="KW-1133">Transmembrane helix</keyword>
<feature type="transmembrane region" description="Helical" evidence="6">
    <location>
        <begin position="152"/>
        <end position="169"/>
    </location>
</feature>
<sequence length="389" mass="44156">MNKDNIFSKLDYTLIFTVFLLFCTSLIAIHQAPLDYNLRHINFVNKQIQWYVISGIMAFLIILFDYDRLRQLHWFFYGFGLFLLFGISVAQFLHVPVPFVHPIKGAWSWYQFPGIGQIQPSEFMKLFMIISMSAVIFNHNETYAVKTVHEDFLLLGKLALVAGPPFLLVLTQPDLGTALVMFSIIFCIFIISGIRWQFILSMILALVVGVTAFFIAWFKFPSLIGLILKQHQSARFYGWLDPYKYTNDQGYQLITSLNAVGTGQLFNKGLDPTVFFPEAHTDFIFSVIAGSFGFIGASIVIGLYFILIYRMVRAASLTHDPLGSYMITGFIGMFTFQVFENIGMTIQVMPITGITLPFLSYGGSSLLTSLMSIGLILSIQARKRTYMFS</sequence>
<keyword evidence="2 6" id="KW-0812">Transmembrane</keyword>
<proteinExistence type="predicted"/>
<feature type="transmembrane region" description="Helical" evidence="6">
    <location>
        <begin position="175"/>
        <end position="191"/>
    </location>
</feature>
<feature type="transmembrane region" description="Helical" evidence="6">
    <location>
        <begin position="198"/>
        <end position="218"/>
    </location>
</feature>
<evidence type="ECO:0000256" key="3">
    <source>
        <dbReference type="ARBA" id="ARBA00022960"/>
    </source>
</evidence>
<protein>
    <submittedName>
        <fullName evidence="7">FtsW/RodA/SpoVE family cell cycle protein</fullName>
    </submittedName>
</protein>
<feature type="transmembrane region" description="Helical" evidence="6">
    <location>
        <begin position="12"/>
        <end position="30"/>
    </location>
</feature>
<keyword evidence="3" id="KW-0133">Cell shape</keyword>
<evidence type="ECO:0000256" key="4">
    <source>
        <dbReference type="ARBA" id="ARBA00022989"/>
    </source>
</evidence>
<evidence type="ECO:0000313" key="7">
    <source>
        <dbReference type="EMBL" id="MFD2617084.1"/>
    </source>
</evidence>
<feature type="transmembrane region" description="Helical" evidence="6">
    <location>
        <begin position="359"/>
        <end position="379"/>
    </location>
</feature>
<comment type="subcellular location">
    <subcellularLocation>
        <location evidence="1">Membrane</location>
        <topology evidence="1">Multi-pass membrane protein</topology>
    </subcellularLocation>
</comment>
<feature type="transmembrane region" description="Helical" evidence="6">
    <location>
        <begin position="283"/>
        <end position="309"/>
    </location>
</feature>
<dbReference type="Proteomes" id="UP001597458">
    <property type="component" value="Unassembled WGS sequence"/>
</dbReference>
<evidence type="ECO:0000256" key="6">
    <source>
        <dbReference type="SAM" id="Phobius"/>
    </source>
</evidence>
<keyword evidence="8" id="KW-1185">Reference proteome</keyword>
<dbReference type="InterPro" id="IPR001182">
    <property type="entry name" value="FtsW/RodA"/>
</dbReference>
<dbReference type="EMBL" id="JBHUMR010000008">
    <property type="protein sequence ID" value="MFD2617084.1"/>
    <property type="molecule type" value="Genomic_DNA"/>
</dbReference>
<evidence type="ECO:0000313" key="8">
    <source>
        <dbReference type="Proteomes" id="UP001597458"/>
    </source>
</evidence>
<gene>
    <name evidence="7" type="ORF">ACFSTF_07135</name>
</gene>
<dbReference type="Pfam" id="PF01098">
    <property type="entry name" value="FTSW_RODA_SPOVE"/>
    <property type="match status" value="1"/>
</dbReference>
<feature type="transmembrane region" description="Helical" evidence="6">
    <location>
        <begin position="74"/>
        <end position="93"/>
    </location>
</feature>
<accession>A0ABW5PQD6</accession>